<protein>
    <submittedName>
        <fullName evidence="2">Uncharacterized protein</fullName>
    </submittedName>
</protein>
<keyword evidence="3" id="KW-1185">Reference proteome</keyword>
<dbReference type="AlphaFoldDB" id="A0A1W1XRC7"/>
<keyword evidence="1" id="KW-0472">Membrane</keyword>
<sequence length="72" mass="8458">MIFLLIIIFIGIIFFEAPSLIKNKHWYELKVFSVFLFIAFVMSVLQVKDIPIPNPAKGMEYLVKDVLHLNYK</sequence>
<gene>
    <name evidence="2" type="ORF">SAMN02745134_02834</name>
</gene>
<dbReference type="RefSeq" id="WP_084116642.1">
    <property type="nucleotide sequence ID" value="NZ_FWXH01000013.1"/>
</dbReference>
<reference evidence="2 3" key="1">
    <citation type="submission" date="2017-04" db="EMBL/GenBank/DDBJ databases">
        <authorList>
            <person name="Afonso C.L."/>
            <person name="Miller P.J."/>
            <person name="Scott M.A."/>
            <person name="Spackman E."/>
            <person name="Goraichik I."/>
            <person name="Dimitrov K.M."/>
            <person name="Suarez D.L."/>
            <person name="Swayne D.E."/>
        </authorList>
    </citation>
    <scope>NUCLEOTIDE SEQUENCE [LARGE SCALE GENOMIC DNA]</scope>
    <source>
        <strain evidence="2 3">DSM 12555</strain>
    </source>
</reference>
<name>A0A1W1XRC7_9CLOT</name>
<feature type="transmembrane region" description="Helical" evidence="1">
    <location>
        <begin position="29"/>
        <end position="47"/>
    </location>
</feature>
<dbReference type="EMBL" id="FWXH01000013">
    <property type="protein sequence ID" value="SMC26437.1"/>
    <property type="molecule type" value="Genomic_DNA"/>
</dbReference>
<dbReference type="Proteomes" id="UP000192468">
    <property type="component" value="Unassembled WGS sequence"/>
</dbReference>
<keyword evidence="1" id="KW-1133">Transmembrane helix</keyword>
<evidence type="ECO:0000256" key="1">
    <source>
        <dbReference type="SAM" id="Phobius"/>
    </source>
</evidence>
<keyword evidence="1" id="KW-0812">Transmembrane</keyword>
<evidence type="ECO:0000313" key="3">
    <source>
        <dbReference type="Proteomes" id="UP000192468"/>
    </source>
</evidence>
<accession>A0A1W1XRC7</accession>
<dbReference type="OrthoDB" id="2112909at2"/>
<dbReference type="STRING" id="1121291.SAMN02745134_02834"/>
<organism evidence="2 3">
    <name type="scientific">Clostridium acidisoli DSM 12555</name>
    <dbReference type="NCBI Taxonomy" id="1121291"/>
    <lineage>
        <taxon>Bacteria</taxon>
        <taxon>Bacillati</taxon>
        <taxon>Bacillota</taxon>
        <taxon>Clostridia</taxon>
        <taxon>Eubacteriales</taxon>
        <taxon>Clostridiaceae</taxon>
        <taxon>Clostridium</taxon>
    </lineage>
</organism>
<evidence type="ECO:0000313" key="2">
    <source>
        <dbReference type="EMBL" id="SMC26437.1"/>
    </source>
</evidence>
<proteinExistence type="predicted"/>